<keyword evidence="4 6" id="KW-0573">Peptidoglycan synthesis</keyword>
<dbReference type="CDD" id="cd16913">
    <property type="entry name" value="YkuD_like"/>
    <property type="match status" value="1"/>
</dbReference>
<dbReference type="InterPro" id="IPR038063">
    <property type="entry name" value="Transpep_catalytic_dom"/>
</dbReference>
<dbReference type="Gene3D" id="2.40.440.10">
    <property type="entry name" value="L,D-transpeptidase catalytic domain-like"/>
    <property type="match status" value="1"/>
</dbReference>
<feature type="active site" description="Proton donor/acceptor" evidence="6">
    <location>
        <position position="167"/>
    </location>
</feature>
<protein>
    <recommendedName>
        <fullName evidence="7">L,D-TPase catalytic domain-containing protein</fullName>
    </recommendedName>
</protein>
<dbReference type="GO" id="GO:0016740">
    <property type="term" value="F:transferase activity"/>
    <property type="evidence" value="ECO:0007669"/>
    <property type="project" value="UniProtKB-KW"/>
</dbReference>
<dbReference type="InterPro" id="IPR005490">
    <property type="entry name" value="LD_TPept_cat_dom"/>
</dbReference>
<evidence type="ECO:0000256" key="4">
    <source>
        <dbReference type="ARBA" id="ARBA00022984"/>
    </source>
</evidence>
<feature type="active site" description="Nucleophile" evidence="6">
    <location>
        <position position="183"/>
    </location>
</feature>
<proteinExistence type="predicted"/>
<dbReference type="GO" id="GO:0071555">
    <property type="term" value="P:cell wall organization"/>
    <property type="evidence" value="ECO:0007669"/>
    <property type="project" value="UniProtKB-UniRule"/>
</dbReference>
<evidence type="ECO:0000256" key="2">
    <source>
        <dbReference type="ARBA" id="ARBA00022679"/>
    </source>
</evidence>
<feature type="domain" description="L,D-TPase catalytic" evidence="7">
    <location>
        <begin position="84"/>
        <end position="207"/>
    </location>
</feature>
<dbReference type="AlphaFoldDB" id="A0A1F5DQD7"/>
<dbReference type="SUPFAM" id="SSF141523">
    <property type="entry name" value="L,D-transpeptidase catalytic domain-like"/>
    <property type="match status" value="1"/>
</dbReference>
<dbReference type="GO" id="GO:0005576">
    <property type="term" value="C:extracellular region"/>
    <property type="evidence" value="ECO:0007669"/>
    <property type="project" value="TreeGrafter"/>
</dbReference>
<keyword evidence="5 6" id="KW-0961">Cell wall biogenesis/degradation</keyword>
<evidence type="ECO:0000256" key="6">
    <source>
        <dbReference type="PROSITE-ProRule" id="PRU01373"/>
    </source>
</evidence>
<dbReference type="PANTHER" id="PTHR30582:SF2">
    <property type="entry name" value="L,D-TRANSPEPTIDASE YCIB-RELATED"/>
    <property type="match status" value="1"/>
</dbReference>
<evidence type="ECO:0000256" key="3">
    <source>
        <dbReference type="ARBA" id="ARBA00022960"/>
    </source>
</evidence>
<dbReference type="GO" id="GO:0018104">
    <property type="term" value="P:peptidoglycan-protein cross-linking"/>
    <property type="evidence" value="ECO:0007669"/>
    <property type="project" value="TreeGrafter"/>
</dbReference>
<keyword evidence="3 6" id="KW-0133">Cell shape</keyword>
<dbReference type="PANTHER" id="PTHR30582">
    <property type="entry name" value="L,D-TRANSPEPTIDASE"/>
    <property type="match status" value="1"/>
</dbReference>
<keyword evidence="2" id="KW-0808">Transferase</keyword>
<comment type="caution">
    <text evidence="8">The sequence shown here is derived from an EMBL/GenBank/DDBJ whole genome shotgun (WGS) entry which is preliminary data.</text>
</comment>
<evidence type="ECO:0000256" key="5">
    <source>
        <dbReference type="ARBA" id="ARBA00023316"/>
    </source>
</evidence>
<dbReference type="GO" id="GO:0008360">
    <property type="term" value="P:regulation of cell shape"/>
    <property type="evidence" value="ECO:0007669"/>
    <property type="project" value="UniProtKB-UniRule"/>
</dbReference>
<comment type="pathway">
    <text evidence="1 6">Cell wall biogenesis; peptidoglycan biosynthesis.</text>
</comment>
<evidence type="ECO:0000313" key="9">
    <source>
        <dbReference type="Proteomes" id="UP000176364"/>
    </source>
</evidence>
<dbReference type="Proteomes" id="UP000176364">
    <property type="component" value="Unassembled WGS sequence"/>
</dbReference>
<dbReference type="EMBL" id="MEZQ01000068">
    <property type="protein sequence ID" value="OGD57388.1"/>
    <property type="molecule type" value="Genomic_DNA"/>
</dbReference>
<evidence type="ECO:0000313" key="8">
    <source>
        <dbReference type="EMBL" id="OGD57388.1"/>
    </source>
</evidence>
<evidence type="ECO:0000259" key="7">
    <source>
        <dbReference type="PROSITE" id="PS52029"/>
    </source>
</evidence>
<reference evidence="8 9" key="1">
    <citation type="journal article" date="2016" name="Nat. Commun.">
        <title>Thousands of microbial genomes shed light on interconnected biogeochemical processes in an aquifer system.</title>
        <authorList>
            <person name="Anantharaman K."/>
            <person name="Brown C.T."/>
            <person name="Hug L.A."/>
            <person name="Sharon I."/>
            <person name="Castelle C.J."/>
            <person name="Probst A.J."/>
            <person name="Thomas B.C."/>
            <person name="Singh A."/>
            <person name="Wilkins M.J."/>
            <person name="Karaoz U."/>
            <person name="Brodie E.L."/>
            <person name="Williams K.H."/>
            <person name="Hubbard S.S."/>
            <person name="Banfield J.F."/>
        </authorList>
    </citation>
    <scope>NUCLEOTIDE SEQUENCE [LARGE SCALE GENOMIC DNA]</scope>
</reference>
<dbReference type="UniPathway" id="UPA00219"/>
<organism evidence="8 9">
    <name type="scientific">Candidatus Beckwithbacteria bacterium RIFCSPLOWO2_02_FULL_47_23</name>
    <dbReference type="NCBI Taxonomy" id="1797463"/>
    <lineage>
        <taxon>Bacteria</taxon>
        <taxon>Candidatus Beckwithiibacteriota</taxon>
    </lineage>
</organism>
<dbReference type="InterPro" id="IPR050979">
    <property type="entry name" value="LD-transpeptidase"/>
</dbReference>
<name>A0A1F5DQD7_9BACT</name>
<accession>A0A1F5DQD7</accession>
<dbReference type="GO" id="GO:0071972">
    <property type="term" value="F:peptidoglycan L,D-transpeptidase activity"/>
    <property type="evidence" value="ECO:0007669"/>
    <property type="project" value="TreeGrafter"/>
</dbReference>
<dbReference type="Pfam" id="PF03734">
    <property type="entry name" value="YkuD"/>
    <property type="match status" value="1"/>
</dbReference>
<evidence type="ECO:0000256" key="1">
    <source>
        <dbReference type="ARBA" id="ARBA00004752"/>
    </source>
</evidence>
<dbReference type="PROSITE" id="PS52029">
    <property type="entry name" value="LD_TPASE"/>
    <property type="match status" value="1"/>
</dbReference>
<gene>
    <name evidence="8" type="ORF">A3I57_02135</name>
</gene>
<sequence length="212" mass="23408">MTVKRIGWLALVITLALGGVITFGLMRQPPCANSLSCEESLTLRIENDQMGIFNGREVTPPKIDLAATEPVDKILGEFDASGEKHIYVDLSNQTLTAYQGDTLFLKTLVSTGKWNKTPTGEFTIWTKFRATKMSGGSGNDYYYLPNVPYVMFFSGSGVSAATGFSLHGTYWHNNFGHPMSHGCVNMRTADAQKLFYWAGINEKITIYGQTPL</sequence>